<feature type="compositionally biased region" description="Polar residues" evidence="1">
    <location>
        <begin position="326"/>
        <end position="349"/>
    </location>
</feature>
<feature type="transmembrane region" description="Helical" evidence="2">
    <location>
        <begin position="192"/>
        <end position="213"/>
    </location>
</feature>
<gene>
    <name evidence="4" type="ORF">GCM10008111_24520</name>
</gene>
<dbReference type="InterPro" id="IPR000253">
    <property type="entry name" value="FHA_dom"/>
</dbReference>
<evidence type="ECO:0000313" key="4">
    <source>
        <dbReference type="EMBL" id="GGW67564.1"/>
    </source>
</evidence>
<dbReference type="EMBL" id="BMYR01000010">
    <property type="protein sequence ID" value="GGW67564.1"/>
    <property type="molecule type" value="Genomic_DNA"/>
</dbReference>
<evidence type="ECO:0000313" key="5">
    <source>
        <dbReference type="Proteomes" id="UP000634667"/>
    </source>
</evidence>
<dbReference type="InterPro" id="IPR008984">
    <property type="entry name" value="SMAD_FHA_dom_sf"/>
</dbReference>
<protein>
    <recommendedName>
        <fullName evidence="3">FHA domain-containing protein</fullName>
    </recommendedName>
</protein>
<feature type="region of interest" description="Disordered" evidence="1">
    <location>
        <begin position="324"/>
        <end position="356"/>
    </location>
</feature>
<evidence type="ECO:0000256" key="1">
    <source>
        <dbReference type="SAM" id="MobiDB-lite"/>
    </source>
</evidence>
<dbReference type="RefSeq" id="WP_189483520.1">
    <property type="nucleotide sequence ID" value="NZ_BMYR01000010.1"/>
</dbReference>
<keyword evidence="2" id="KW-0472">Membrane</keyword>
<dbReference type="CDD" id="cd00060">
    <property type="entry name" value="FHA"/>
    <property type="match status" value="1"/>
</dbReference>
<sequence>MAIIVELLNSQGKPVSIHKFTQSDIRIGRSYENDVIVQDPYCCAEHAVLSCNDQGHWHMRDLASVNGTVNSQGQRIDFMSIAANGQEFMLGQQRLRVLLSDAAIAPTRIIAQGWHSLRILSSLPLLVLVLLIVALDMAYGTWIDVLGEAAEKWQRQLLVIPFFLLIPLLWPALLALFARFRGQDAHFRQQAALVYAVVAAWVLWDIMANWLGFNFSDSTLFGVLQKVVPTMLLLSLFWYGFSLVAIQRKSVQAILTLALASTYWLFPYIQSAGPNIQPRYEANLLPQAFLVTSPSNSTDFMAASQSLYQQVTLVDHIAVAPLDNSAPENRTSENSVSDNSTVENSTAEKSVSKEGV</sequence>
<dbReference type="Proteomes" id="UP000634667">
    <property type="component" value="Unassembled WGS sequence"/>
</dbReference>
<keyword evidence="2" id="KW-0812">Transmembrane</keyword>
<evidence type="ECO:0000259" key="3">
    <source>
        <dbReference type="PROSITE" id="PS50006"/>
    </source>
</evidence>
<keyword evidence="2" id="KW-1133">Transmembrane helix</keyword>
<feature type="transmembrane region" description="Helical" evidence="2">
    <location>
        <begin position="117"/>
        <end position="139"/>
    </location>
</feature>
<dbReference type="SUPFAM" id="SSF49879">
    <property type="entry name" value="SMAD/FHA domain"/>
    <property type="match status" value="1"/>
</dbReference>
<comment type="caution">
    <text evidence="4">The sequence shown here is derived from an EMBL/GenBank/DDBJ whole genome shotgun (WGS) entry which is preliminary data.</text>
</comment>
<reference evidence="5" key="1">
    <citation type="journal article" date="2019" name="Int. J. Syst. Evol. Microbiol.">
        <title>The Global Catalogue of Microorganisms (GCM) 10K type strain sequencing project: providing services to taxonomists for standard genome sequencing and annotation.</title>
        <authorList>
            <consortium name="The Broad Institute Genomics Platform"/>
            <consortium name="The Broad Institute Genome Sequencing Center for Infectious Disease"/>
            <person name="Wu L."/>
            <person name="Ma J."/>
        </authorList>
    </citation>
    <scope>NUCLEOTIDE SEQUENCE [LARGE SCALE GENOMIC DNA]</scope>
    <source>
        <strain evidence="5">KCTC 23723</strain>
    </source>
</reference>
<accession>A0ABQ2WQP1</accession>
<evidence type="ECO:0000256" key="2">
    <source>
        <dbReference type="SAM" id="Phobius"/>
    </source>
</evidence>
<feature type="transmembrane region" description="Helical" evidence="2">
    <location>
        <begin position="159"/>
        <end position="180"/>
    </location>
</feature>
<dbReference type="Pfam" id="PF00498">
    <property type="entry name" value="FHA"/>
    <property type="match status" value="1"/>
</dbReference>
<name>A0ABQ2WQP1_9ALTE</name>
<dbReference type="Gene3D" id="2.60.200.20">
    <property type="match status" value="1"/>
</dbReference>
<feature type="transmembrane region" description="Helical" evidence="2">
    <location>
        <begin position="219"/>
        <end position="239"/>
    </location>
</feature>
<dbReference type="PROSITE" id="PS50006">
    <property type="entry name" value="FHA_DOMAIN"/>
    <property type="match status" value="1"/>
</dbReference>
<feature type="domain" description="FHA" evidence="3">
    <location>
        <begin position="25"/>
        <end position="68"/>
    </location>
</feature>
<keyword evidence="5" id="KW-1185">Reference proteome</keyword>
<organism evidence="4 5">
    <name type="scientific">Alishewanella tabrizica</name>
    <dbReference type="NCBI Taxonomy" id="671278"/>
    <lineage>
        <taxon>Bacteria</taxon>
        <taxon>Pseudomonadati</taxon>
        <taxon>Pseudomonadota</taxon>
        <taxon>Gammaproteobacteria</taxon>
        <taxon>Alteromonadales</taxon>
        <taxon>Alteromonadaceae</taxon>
        <taxon>Alishewanella</taxon>
    </lineage>
</organism>
<proteinExistence type="predicted"/>